<accession>A0AA39MS57</accession>
<proteinExistence type="predicted"/>
<dbReference type="PANTHER" id="PTHR28074:SF1">
    <property type="entry name" value="ATP SYNTHASE SUBUNIT K, MITOCHONDRIAL"/>
    <property type="match status" value="1"/>
</dbReference>
<name>A0AA39MS57_9AGAR</name>
<keyword evidence="2" id="KW-0496">Mitochondrion</keyword>
<evidence type="ECO:0000313" key="5">
    <source>
        <dbReference type="Proteomes" id="UP001175226"/>
    </source>
</evidence>
<evidence type="ECO:0000256" key="3">
    <source>
        <dbReference type="ARBA" id="ARBA00023136"/>
    </source>
</evidence>
<dbReference type="GO" id="GO:0015986">
    <property type="term" value="P:proton motive force-driven ATP synthesis"/>
    <property type="evidence" value="ECO:0007669"/>
    <property type="project" value="TreeGrafter"/>
</dbReference>
<gene>
    <name evidence="4" type="ORF">EV421DRAFT_2034604</name>
</gene>
<dbReference type="Proteomes" id="UP001175226">
    <property type="component" value="Unassembled WGS sequence"/>
</dbReference>
<comment type="caution">
    <text evidence="4">The sequence shown here is derived from an EMBL/GenBank/DDBJ whole genome shotgun (WGS) entry which is preliminary data.</text>
</comment>
<dbReference type="GO" id="GO:0031966">
    <property type="term" value="C:mitochondrial membrane"/>
    <property type="evidence" value="ECO:0007669"/>
    <property type="project" value="UniProtKB-SubCell"/>
</dbReference>
<comment type="subcellular location">
    <subcellularLocation>
        <location evidence="1">Mitochondrion membrane</location>
    </subcellularLocation>
</comment>
<evidence type="ECO:0000256" key="1">
    <source>
        <dbReference type="ARBA" id="ARBA00004325"/>
    </source>
</evidence>
<dbReference type="PANTHER" id="PTHR28074">
    <property type="entry name" value="ATP SYNTHASE SUBUNIT K, MITOCHONDRIAL"/>
    <property type="match status" value="1"/>
</dbReference>
<keyword evidence="5" id="KW-1185">Reference proteome</keyword>
<dbReference type="InterPro" id="IPR021278">
    <property type="entry name" value="ATP19"/>
</dbReference>
<protein>
    <recommendedName>
        <fullName evidence="6">ATP synthase subunit K, mitochondrial</fullName>
    </recommendedName>
</protein>
<reference evidence="4" key="1">
    <citation type="submission" date="2023-06" db="EMBL/GenBank/DDBJ databases">
        <authorList>
            <consortium name="Lawrence Berkeley National Laboratory"/>
            <person name="Ahrendt S."/>
            <person name="Sahu N."/>
            <person name="Indic B."/>
            <person name="Wong-Bajracharya J."/>
            <person name="Merenyi Z."/>
            <person name="Ke H.-M."/>
            <person name="Monk M."/>
            <person name="Kocsube S."/>
            <person name="Drula E."/>
            <person name="Lipzen A."/>
            <person name="Balint B."/>
            <person name="Henrissat B."/>
            <person name="Andreopoulos B."/>
            <person name="Martin F.M."/>
            <person name="Harder C.B."/>
            <person name="Rigling D."/>
            <person name="Ford K.L."/>
            <person name="Foster G.D."/>
            <person name="Pangilinan J."/>
            <person name="Papanicolaou A."/>
            <person name="Barry K."/>
            <person name="LaButti K."/>
            <person name="Viragh M."/>
            <person name="Koriabine M."/>
            <person name="Yan M."/>
            <person name="Riley R."/>
            <person name="Champramary S."/>
            <person name="Plett K.L."/>
            <person name="Tsai I.J."/>
            <person name="Slot J."/>
            <person name="Sipos G."/>
            <person name="Plett J."/>
            <person name="Nagy L.G."/>
            <person name="Grigoriev I.V."/>
        </authorList>
    </citation>
    <scope>NUCLEOTIDE SEQUENCE</scope>
    <source>
        <strain evidence="4">FPL87.14</strain>
    </source>
</reference>
<dbReference type="Pfam" id="PF11022">
    <property type="entry name" value="ATP19"/>
    <property type="match status" value="1"/>
</dbReference>
<organism evidence="4 5">
    <name type="scientific">Armillaria borealis</name>
    <dbReference type="NCBI Taxonomy" id="47425"/>
    <lineage>
        <taxon>Eukaryota</taxon>
        <taxon>Fungi</taxon>
        <taxon>Dikarya</taxon>
        <taxon>Basidiomycota</taxon>
        <taxon>Agaricomycotina</taxon>
        <taxon>Agaricomycetes</taxon>
        <taxon>Agaricomycetidae</taxon>
        <taxon>Agaricales</taxon>
        <taxon>Marasmiineae</taxon>
        <taxon>Physalacriaceae</taxon>
        <taxon>Armillaria</taxon>
    </lineage>
</organism>
<evidence type="ECO:0000313" key="4">
    <source>
        <dbReference type="EMBL" id="KAK0445111.1"/>
    </source>
</evidence>
<dbReference type="AlphaFoldDB" id="A0AA39MS57"/>
<dbReference type="EMBL" id="JAUEPT010000017">
    <property type="protein sequence ID" value="KAK0445111.1"/>
    <property type="molecule type" value="Genomic_DNA"/>
</dbReference>
<keyword evidence="3" id="KW-0472">Membrane</keyword>
<evidence type="ECO:0008006" key="6">
    <source>
        <dbReference type="Google" id="ProtNLM"/>
    </source>
</evidence>
<sequence>MSYVIFGRAIKNEYLALGTFASVFGGAFLATRGGKKDAPAPTLVEQVKANVTSGNSEEEELFNSIKKFVEEAEKEAKH</sequence>
<evidence type="ECO:0000256" key="2">
    <source>
        <dbReference type="ARBA" id="ARBA00023128"/>
    </source>
</evidence>